<dbReference type="GeneID" id="72069353"/>
<sequence>MFVFVGVKDILILAAGGEPTVRQDVTFHDSDDGRHCFISVPVRDWLGFSSRYFLMDWWAGGIKAIRTRNGQDAWLALISWEALAGVLGRRAAAARHDKRLVRRHDTTAF</sequence>
<accession>A0A9Q8VDP4</accession>
<gene>
    <name evidence="1" type="ORF">JDV02_007405</name>
</gene>
<dbReference type="RefSeq" id="XP_047844892.1">
    <property type="nucleotide sequence ID" value="XM_047988894.1"/>
</dbReference>
<protein>
    <submittedName>
        <fullName evidence="1">Uncharacterized protein</fullName>
    </submittedName>
</protein>
<dbReference type="AlphaFoldDB" id="A0A9Q8VDP4"/>
<proteinExistence type="predicted"/>
<keyword evidence="2" id="KW-1185">Reference proteome</keyword>
<evidence type="ECO:0000313" key="1">
    <source>
        <dbReference type="EMBL" id="UNI21411.1"/>
    </source>
</evidence>
<reference evidence="1" key="1">
    <citation type="submission" date="2021-11" db="EMBL/GenBank/DDBJ databases">
        <title>Purpureocillium_takamizusanense_genome.</title>
        <authorList>
            <person name="Nguyen N.-H."/>
        </authorList>
    </citation>
    <scope>NUCLEOTIDE SEQUENCE</scope>
    <source>
        <strain evidence="1">PT3</strain>
    </source>
</reference>
<dbReference type="KEGG" id="ptkz:JDV02_007405"/>
<evidence type="ECO:0000313" key="2">
    <source>
        <dbReference type="Proteomes" id="UP000829364"/>
    </source>
</evidence>
<dbReference type="Proteomes" id="UP000829364">
    <property type="component" value="Chromosome 7"/>
</dbReference>
<organism evidence="1 2">
    <name type="scientific">Purpureocillium takamizusanense</name>
    <dbReference type="NCBI Taxonomy" id="2060973"/>
    <lineage>
        <taxon>Eukaryota</taxon>
        <taxon>Fungi</taxon>
        <taxon>Dikarya</taxon>
        <taxon>Ascomycota</taxon>
        <taxon>Pezizomycotina</taxon>
        <taxon>Sordariomycetes</taxon>
        <taxon>Hypocreomycetidae</taxon>
        <taxon>Hypocreales</taxon>
        <taxon>Ophiocordycipitaceae</taxon>
        <taxon>Purpureocillium</taxon>
    </lineage>
</organism>
<name>A0A9Q8VDP4_9HYPO</name>
<dbReference type="EMBL" id="CP086360">
    <property type="protein sequence ID" value="UNI21411.1"/>
    <property type="molecule type" value="Genomic_DNA"/>
</dbReference>